<keyword evidence="2 7" id="KW-0813">Transport</keyword>
<dbReference type="OrthoDB" id="5174895at2"/>
<feature type="transmembrane region" description="Helical" evidence="7">
    <location>
        <begin position="176"/>
        <end position="198"/>
    </location>
</feature>
<keyword evidence="6 7" id="KW-0472">Membrane</keyword>
<reference evidence="9 10" key="1">
    <citation type="submission" date="2016-10" db="EMBL/GenBank/DDBJ databases">
        <authorList>
            <person name="de Groot N.N."/>
        </authorList>
    </citation>
    <scope>NUCLEOTIDE SEQUENCE [LARGE SCALE GENOMIC DNA]</scope>
    <source>
        <strain evidence="9 10">DSM 21633</strain>
    </source>
</reference>
<feature type="transmembrane region" description="Helical" evidence="7">
    <location>
        <begin position="229"/>
        <end position="250"/>
    </location>
</feature>
<organism evidence="9 10">
    <name type="scientific">Piscibacillus halophilus</name>
    <dbReference type="NCBI Taxonomy" id="571933"/>
    <lineage>
        <taxon>Bacteria</taxon>
        <taxon>Bacillati</taxon>
        <taxon>Bacillota</taxon>
        <taxon>Bacilli</taxon>
        <taxon>Bacillales</taxon>
        <taxon>Bacillaceae</taxon>
        <taxon>Piscibacillus</taxon>
    </lineage>
</organism>
<name>A0A1H9MVS8_9BACI</name>
<dbReference type="Pfam" id="PF00528">
    <property type="entry name" value="BPD_transp_1"/>
    <property type="match status" value="1"/>
</dbReference>
<evidence type="ECO:0000313" key="9">
    <source>
        <dbReference type="EMBL" id="SER27579.1"/>
    </source>
</evidence>
<feature type="transmembrane region" description="Helical" evidence="7">
    <location>
        <begin position="285"/>
        <end position="305"/>
    </location>
</feature>
<evidence type="ECO:0000313" key="10">
    <source>
        <dbReference type="Proteomes" id="UP000199427"/>
    </source>
</evidence>
<keyword evidence="10" id="KW-1185">Reference proteome</keyword>
<feature type="transmembrane region" description="Helical" evidence="7">
    <location>
        <begin position="29"/>
        <end position="46"/>
    </location>
</feature>
<evidence type="ECO:0000256" key="3">
    <source>
        <dbReference type="ARBA" id="ARBA00022475"/>
    </source>
</evidence>
<evidence type="ECO:0000259" key="8">
    <source>
        <dbReference type="PROSITE" id="PS50928"/>
    </source>
</evidence>
<evidence type="ECO:0000256" key="4">
    <source>
        <dbReference type="ARBA" id="ARBA00022692"/>
    </source>
</evidence>
<dbReference type="GO" id="GO:0005886">
    <property type="term" value="C:plasma membrane"/>
    <property type="evidence" value="ECO:0007669"/>
    <property type="project" value="UniProtKB-SubCell"/>
</dbReference>
<proteinExistence type="inferred from homology"/>
<feature type="domain" description="ABC transmembrane type-1" evidence="8">
    <location>
        <begin position="91"/>
        <end position="306"/>
    </location>
</feature>
<keyword evidence="5 7" id="KW-1133">Transmembrane helix</keyword>
<dbReference type="SUPFAM" id="SSF161098">
    <property type="entry name" value="MetI-like"/>
    <property type="match status" value="1"/>
</dbReference>
<dbReference type="GO" id="GO:0055085">
    <property type="term" value="P:transmembrane transport"/>
    <property type="evidence" value="ECO:0007669"/>
    <property type="project" value="InterPro"/>
</dbReference>
<dbReference type="PROSITE" id="PS50928">
    <property type="entry name" value="ABC_TM1"/>
    <property type="match status" value="1"/>
</dbReference>
<feature type="transmembrane region" description="Helical" evidence="7">
    <location>
        <begin position="128"/>
        <end position="149"/>
    </location>
</feature>
<dbReference type="RefSeq" id="WP_091776369.1">
    <property type="nucleotide sequence ID" value="NZ_CAESCL010000080.1"/>
</dbReference>
<evidence type="ECO:0000256" key="5">
    <source>
        <dbReference type="ARBA" id="ARBA00022989"/>
    </source>
</evidence>
<dbReference type="PANTHER" id="PTHR30193">
    <property type="entry name" value="ABC TRANSPORTER PERMEASE PROTEIN"/>
    <property type="match status" value="1"/>
</dbReference>
<evidence type="ECO:0000256" key="7">
    <source>
        <dbReference type="RuleBase" id="RU363032"/>
    </source>
</evidence>
<dbReference type="InterPro" id="IPR051393">
    <property type="entry name" value="ABC_transporter_permease"/>
</dbReference>
<dbReference type="CDD" id="cd06261">
    <property type="entry name" value="TM_PBP2"/>
    <property type="match status" value="1"/>
</dbReference>
<keyword evidence="4 7" id="KW-0812">Transmembrane</keyword>
<evidence type="ECO:0000256" key="2">
    <source>
        <dbReference type="ARBA" id="ARBA00022448"/>
    </source>
</evidence>
<protein>
    <submittedName>
        <fullName evidence="9">Carbohydrate ABC transporter membrane protein 1, CUT1 family</fullName>
    </submittedName>
</protein>
<comment type="similarity">
    <text evidence="7">Belongs to the binding-protein-dependent transport system permease family.</text>
</comment>
<dbReference type="EMBL" id="FOES01000073">
    <property type="protein sequence ID" value="SER27579.1"/>
    <property type="molecule type" value="Genomic_DNA"/>
</dbReference>
<dbReference type="InterPro" id="IPR000515">
    <property type="entry name" value="MetI-like"/>
</dbReference>
<dbReference type="STRING" id="571933.SAMN05216362_1733"/>
<comment type="subcellular location">
    <subcellularLocation>
        <location evidence="1 7">Cell membrane</location>
        <topology evidence="1 7">Multi-pass membrane protein</topology>
    </subcellularLocation>
</comment>
<dbReference type="AlphaFoldDB" id="A0A1H9MVS8"/>
<accession>A0A1H9MVS8</accession>
<dbReference type="Proteomes" id="UP000199427">
    <property type="component" value="Unassembled WGS sequence"/>
</dbReference>
<evidence type="ECO:0000256" key="6">
    <source>
        <dbReference type="ARBA" id="ARBA00023136"/>
    </source>
</evidence>
<dbReference type="Gene3D" id="1.10.3720.10">
    <property type="entry name" value="MetI-like"/>
    <property type="match status" value="1"/>
</dbReference>
<gene>
    <name evidence="9" type="ORF">SAMN05216362_1733</name>
</gene>
<dbReference type="InterPro" id="IPR035906">
    <property type="entry name" value="MetI-like_sf"/>
</dbReference>
<keyword evidence="3" id="KW-1003">Cell membrane</keyword>
<evidence type="ECO:0000256" key="1">
    <source>
        <dbReference type="ARBA" id="ARBA00004651"/>
    </source>
</evidence>
<dbReference type="PANTHER" id="PTHR30193:SF37">
    <property type="entry name" value="INNER MEMBRANE ABC TRANSPORTER PERMEASE PROTEIN YCJO"/>
    <property type="match status" value="1"/>
</dbReference>
<feature type="transmembrane region" description="Helical" evidence="7">
    <location>
        <begin position="95"/>
        <end position="116"/>
    </location>
</feature>
<sequence>MGALKKESEQKQSSSKFNKLLSNYKFQRNVFIISALLLPIIFYLGIRLLPTLYTFNIGFRDWNLLSAGPHPFIGLDNFIALFNDSVFIKSVVNTMIYIVLGVTGQLLFGMIVALLLHKINRFVGIFRVIYFIPYVTSIVAISWVFQWILMKNGVINDLLVMIGLSPQPFLNSPDQAIYLIIGAMIWQSIGFQMVLFLAGLENIPEMLYEAADIDGASGWQKFWKITVPLLNPTIVFSAVIGTINFIQISFTQVVNMSVNGAGGPLNSTTSVVVYIYQLAFNQFDLGMASAATVLLFLFILALTVFQLKVLTRKFDY</sequence>